<sequence>MIGTIGDVGEFEKLITGAAPSIEALIPAGPAAELGRHTARRRPDDFYAGSVAQKALQLFPGLVAERLLGALELAVARLDLTAPAGLVAGLRPLPDGSGFVLVSMNGQSAMATPMTMVNAVHPGAVDLIVEQVRALSPDQSGVTGDEAGIAARRGAAHLAVAVVVSRAVLNALGTPTAADPAAVVGIALGATVELLPDVPLPLAYAQAVLEKRRAEYQGSSWNTTVPVFDHEFVFAEEASLPGTDFTTTGVVTAIDTGFAVRTGLAQGSVAVSVRVTLDEPGEPEIAQWDEVAEASFTAVKGDARLGHSGMPPWPGEFRVRVHAHGRDGDDDESHHLLIWPAPHAEPLVHKKTDRVGHRLRGEPEPPVTLSPEASLRWLPALLGVAATVTVVTGLGVDDVVGAFEENAIAVEIDGGVVVLELDNYVGTRGEVLERLSRGGKAASHFWNVNSDRCLSFARGGGVLFSAEPWEDTDFGDDPEVVAALDGLDFGVWRHKEAKGITAVTRFTGTVLPQDDLTAAVRELFSSRED</sequence>
<reference evidence="2" key="1">
    <citation type="journal article" date="2019" name="Int. J. Syst. Evol. Microbiol.">
        <title>The Global Catalogue of Microorganisms (GCM) 10K type strain sequencing project: providing services to taxonomists for standard genome sequencing and annotation.</title>
        <authorList>
            <consortium name="The Broad Institute Genomics Platform"/>
            <consortium name="The Broad Institute Genome Sequencing Center for Infectious Disease"/>
            <person name="Wu L."/>
            <person name="Ma J."/>
        </authorList>
    </citation>
    <scope>NUCLEOTIDE SEQUENCE [LARGE SCALE GENOMIC DNA]</scope>
    <source>
        <strain evidence="2">CGMCC 4.7367</strain>
    </source>
</reference>
<dbReference type="Pfam" id="PF20062">
    <property type="entry name" value="DUF6461"/>
    <property type="match status" value="1"/>
</dbReference>
<dbReference type="Proteomes" id="UP000605568">
    <property type="component" value="Unassembled WGS sequence"/>
</dbReference>
<organism evidence="1 2">
    <name type="scientific">Lentzea cavernae</name>
    <dbReference type="NCBI Taxonomy" id="2020703"/>
    <lineage>
        <taxon>Bacteria</taxon>
        <taxon>Bacillati</taxon>
        <taxon>Actinomycetota</taxon>
        <taxon>Actinomycetes</taxon>
        <taxon>Pseudonocardiales</taxon>
        <taxon>Pseudonocardiaceae</taxon>
        <taxon>Lentzea</taxon>
    </lineage>
</organism>
<evidence type="ECO:0000313" key="2">
    <source>
        <dbReference type="Proteomes" id="UP000605568"/>
    </source>
</evidence>
<dbReference type="InterPro" id="IPR045592">
    <property type="entry name" value="DUF6461"/>
</dbReference>
<evidence type="ECO:0000313" key="1">
    <source>
        <dbReference type="EMBL" id="GHH47325.1"/>
    </source>
</evidence>
<keyword evidence="2" id="KW-1185">Reference proteome</keyword>
<proteinExistence type="predicted"/>
<protein>
    <submittedName>
        <fullName evidence="1">Uncharacterized protein</fullName>
    </submittedName>
</protein>
<accession>A0ABQ3MJV8</accession>
<comment type="caution">
    <text evidence="1">The sequence shown here is derived from an EMBL/GenBank/DDBJ whole genome shotgun (WGS) entry which is preliminary data.</text>
</comment>
<dbReference type="EMBL" id="BNAR01000008">
    <property type="protein sequence ID" value="GHH47325.1"/>
    <property type="molecule type" value="Genomic_DNA"/>
</dbReference>
<name>A0ABQ3MJV8_9PSEU</name>
<gene>
    <name evidence="1" type="ORF">GCM10017774_51390</name>
</gene>